<gene>
    <name evidence="1" type="ORF">UW55_C0032G0005</name>
</gene>
<dbReference type="EMBL" id="LCIT01000032">
    <property type="protein sequence ID" value="KKT61379.1"/>
    <property type="molecule type" value="Genomic_DNA"/>
</dbReference>
<evidence type="ECO:0000313" key="1">
    <source>
        <dbReference type="EMBL" id="KKT61379.1"/>
    </source>
</evidence>
<accession>A0A0G1LNA1</accession>
<reference evidence="1 2" key="1">
    <citation type="journal article" date="2015" name="Nature">
        <title>rRNA introns, odd ribosomes, and small enigmatic genomes across a large radiation of phyla.</title>
        <authorList>
            <person name="Brown C.T."/>
            <person name="Hug L.A."/>
            <person name="Thomas B.C."/>
            <person name="Sharon I."/>
            <person name="Castelle C.J."/>
            <person name="Singh A."/>
            <person name="Wilkins M.J."/>
            <person name="Williams K.H."/>
            <person name="Banfield J.F."/>
        </authorList>
    </citation>
    <scope>NUCLEOTIDE SEQUENCE [LARGE SCALE GENOMIC DNA]</scope>
</reference>
<comment type="caution">
    <text evidence="1">The sequence shown here is derived from an EMBL/GenBank/DDBJ whole genome shotgun (WGS) entry which is preliminary data.</text>
</comment>
<name>A0A0G1LNA1_9BACT</name>
<evidence type="ECO:0000313" key="2">
    <source>
        <dbReference type="Proteomes" id="UP000033945"/>
    </source>
</evidence>
<proteinExistence type="predicted"/>
<dbReference type="Proteomes" id="UP000033945">
    <property type="component" value="Unassembled WGS sequence"/>
</dbReference>
<protein>
    <submittedName>
        <fullName evidence="1">Uncharacterized protein</fullName>
    </submittedName>
</protein>
<organism evidence="1 2">
    <name type="scientific">Candidatus Giovannonibacteria bacterium GW2011_GWA2_44_26</name>
    <dbReference type="NCBI Taxonomy" id="1618648"/>
    <lineage>
        <taxon>Bacteria</taxon>
        <taxon>Candidatus Giovannoniibacteriota</taxon>
    </lineage>
</organism>
<dbReference type="AlphaFoldDB" id="A0A0G1LNA1"/>
<sequence>MQSNLREKIKILAGIRNTLTLAIYSPTIIIHMNSTLPDFFKSVLWSYDIALISPERDLRIILVPQALKLASLLFGVSEMRYVSRSTYIRDQKALAAAK</sequence>